<dbReference type="RefSeq" id="WP_203195388.1">
    <property type="nucleotide sequence ID" value="NZ_CP063362.1"/>
</dbReference>
<sequence>MVAITGDWTAFELRRLAAASKYASQSKRLLSLVAVLAGMGRQTLNDWVRQFNARGPKG</sequence>
<gene>
    <name evidence="1" type="ORF">EZH22_09405</name>
</gene>
<keyword evidence="2" id="KW-1185">Reference proteome</keyword>
<name>A0A974PSJ1_9HYPH</name>
<dbReference type="Proteomes" id="UP000596427">
    <property type="component" value="Chromosome"/>
</dbReference>
<protein>
    <recommendedName>
        <fullName evidence="3">Helix-turn-helix domain-containing protein</fullName>
    </recommendedName>
</protein>
<dbReference type="AlphaFoldDB" id="A0A974PSJ1"/>
<dbReference type="KEGG" id="xdi:EZH22_09405"/>
<organism evidence="1 2">
    <name type="scientific">Xanthobacter dioxanivorans</name>
    <dbReference type="NCBI Taxonomy" id="2528964"/>
    <lineage>
        <taxon>Bacteria</taxon>
        <taxon>Pseudomonadati</taxon>
        <taxon>Pseudomonadota</taxon>
        <taxon>Alphaproteobacteria</taxon>
        <taxon>Hyphomicrobiales</taxon>
        <taxon>Xanthobacteraceae</taxon>
        <taxon>Xanthobacter</taxon>
    </lineage>
</organism>
<proteinExistence type="predicted"/>
<evidence type="ECO:0000313" key="1">
    <source>
        <dbReference type="EMBL" id="QRG08478.1"/>
    </source>
</evidence>
<accession>A0A974PSJ1</accession>
<dbReference type="EMBL" id="CP063362">
    <property type="protein sequence ID" value="QRG08478.1"/>
    <property type="molecule type" value="Genomic_DNA"/>
</dbReference>
<evidence type="ECO:0008006" key="3">
    <source>
        <dbReference type="Google" id="ProtNLM"/>
    </source>
</evidence>
<evidence type="ECO:0000313" key="2">
    <source>
        <dbReference type="Proteomes" id="UP000596427"/>
    </source>
</evidence>
<reference evidence="1 2" key="1">
    <citation type="submission" date="2020-10" db="EMBL/GenBank/DDBJ databases">
        <title>Degradation of 1,4-Dioxane by Xanthobacter sp. YN2, via a Novel Group-2 Soluble Di-Iron Monooxygenase.</title>
        <authorList>
            <person name="Ma F."/>
            <person name="Wang Y."/>
            <person name="Yang J."/>
            <person name="Guo H."/>
            <person name="Su D."/>
            <person name="Yu L."/>
        </authorList>
    </citation>
    <scope>NUCLEOTIDE SEQUENCE [LARGE SCALE GENOMIC DNA]</scope>
    <source>
        <strain evidence="1 2">YN2</strain>
    </source>
</reference>